<dbReference type="EMBL" id="OZ034818">
    <property type="protein sequence ID" value="CAL1389383.1"/>
    <property type="molecule type" value="Genomic_DNA"/>
</dbReference>
<evidence type="ECO:0000256" key="1">
    <source>
        <dbReference type="SAM" id="MobiDB-lite"/>
    </source>
</evidence>
<evidence type="ECO:0000313" key="3">
    <source>
        <dbReference type="Proteomes" id="UP001497516"/>
    </source>
</evidence>
<gene>
    <name evidence="2" type="ORF">LTRI10_LOCUS30244</name>
</gene>
<sequence length="105" mass="11389">MPARCSGSRSTRSKVPTSLPPLLHPPDPRSQIVAAVEAGRFAVDKSSRSIIGRRCRPLHRLACSILTALSTSSMSPPSPPIYLADAPRRSQFLAHRRPVSHNGEI</sequence>
<feature type="region of interest" description="Disordered" evidence="1">
    <location>
        <begin position="1"/>
        <end position="28"/>
    </location>
</feature>
<feature type="compositionally biased region" description="Polar residues" evidence="1">
    <location>
        <begin position="7"/>
        <end position="16"/>
    </location>
</feature>
<reference evidence="2 3" key="1">
    <citation type="submission" date="2024-04" db="EMBL/GenBank/DDBJ databases">
        <authorList>
            <person name="Fracassetti M."/>
        </authorList>
    </citation>
    <scope>NUCLEOTIDE SEQUENCE [LARGE SCALE GENOMIC DNA]</scope>
</reference>
<dbReference type="AlphaFoldDB" id="A0AAV2EUI3"/>
<name>A0AAV2EUI3_9ROSI</name>
<keyword evidence="3" id="KW-1185">Reference proteome</keyword>
<organism evidence="2 3">
    <name type="scientific">Linum trigynum</name>
    <dbReference type="NCBI Taxonomy" id="586398"/>
    <lineage>
        <taxon>Eukaryota</taxon>
        <taxon>Viridiplantae</taxon>
        <taxon>Streptophyta</taxon>
        <taxon>Embryophyta</taxon>
        <taxon>Tracheophyta</taxon>
        <taxon>Spermatophyta</taxon>
        <taxon>Magnoliopsida</taxon>
        <taxon>eudicotyledons</taxon>
        <taxon>Gunneridae</taxon>
        <taxon>Pentapetalae</taxon>
        <taxon>rosids</taxon>
        <taxon>fabids</taxon>
        <taxon>Malpighiales</taxon>
        <taxon>Linaceae</taxon>
        <taxon>Linum</taxon>
    </lineage>
</organism>
<protein>
    <submittedName>
        <fullName evidence="2">Uncharacterized protein</fullName>
    </submittedName>
</protein>
<accession>A0AAV2EUI3</accession>
<evidence type="ECO:0000313" key="2">
    <source>
        <dbReference type="EMBL" id="CAL1389383.1"/>
    </source>
</evidence>
<dbReference type="Proteomes" id="UP001497516">
    <property type="component" value="Chromosome 5"/>
</dbReference>
<proteinExistence type="predicted"/>